<protein>
    <submittedName>
        <fullName evidence="2">DUF1127 domain-containing protein</fullName>
    </submittedName>
</protein>
<dbReference type="EMBL" id="JBHSAF010000001">
    <property type="protein sequence ID" value="MFC3911875.1"/>
    <property type="molecule type" value="Genomic_DNA"/>
</dbReference>
<evidence type="ECO:0000259" key="1">
    <source>
        <dbReference type="Pfam" id="PF06568"/>
    </source>
</evidence>
<gene>
    <name evidence="2" type="ORF">ACFOSS_00140</name>
</gene>
<sequence length="59" mass="7354">MRGMKALVWLKRWQTCLRQWQHNYRSRRLLASMTDHQLKDIGLTHGEQYRESSKPFWHR</sequence>
<proteinExistence type="predicted"/>
<dbReference type="Proteomes" id="UP001595692">
    <property type="component" value="Unassembled WGS sequence"/>
</dbReference>
<name>A0ABV8CI60_9GAMM</name>
<dbReference type="InterPro" id="IPR009506">
    <property type="entry name" value="YjiS-like"/>
</dbReference>
<evidence type="ECO:0000313" key="2">
    <source>
        <dbReference type="EMBL" id="MFC3911875.1"/>
    </source>
</evidence>
<comment type="caution">
    <text evidence="2">The sequence shown here is derived from an EMBL/GenBank/DDBJ whole genome shotgun (WGS) entry which is preliminary data.</text>
</comment>
<accession>A0ABV8CI60</accession>
<dbReference type="Pfam" id="PF06568">
    <property type="entry name" value="YjiS-like"/>
    <property type="match status" value="1"/>
</dbReference>
<reference evidence="3" key="1">
    <citation type="journal article" date="2019" name="Int. J. Syst. Evol. Microbiol.">
        <title>The Global Catalogue of Microorganisms (GCM) 10K type strain sequencing project: providing services to taxonomists for standard genome sequencing and annotation.</title>
        <authorList>
            <consortium name="The Broad Institute Genomics Platform"/>
            <consortium name="The Broad Institute Genome Sequencing Center for Infectious Disease"/>
            <person name="Wu L."/>
            <person name="Ma J."/>
        </authorList>
    </citation>
    <scope>NUCLEOTIDE SEQUENCE [LARGE SCALE GENOMIC DNA]</scope>
    <source>
        <strain evidence="3">CCUG 54939</strain>
    </source>
</reference>
<organism evidence="2 3">
    <name type="scientific">Pseudaeromonas sharmana</name>
    <dbReference type="NCBI Taxonomy" id="328412"/>
    <lineage>
        <taxon>Bacteria</taxon>
        <taxon>Pseudomonadati</taxon>
        <taxon>Pseudomonadota</taxon>
        <taxon>Gammaproteobacteria</taxon>
        <taxon>Aeromonadales</taxon>
        <taxon>Aeromonadaceae</taxon>
        <taxon>Pseudaeromonas</taxon>
    </lineage>
</organism>
<keyword evidence="3" id="KW-1185">Reference proteome</keyword>
<evidence type="ECO:0000313" key="3">
    <source>
        <dbReference type="Proteomes" id="UP001595692"/>
    </source>
</evidence>
<dbReference type="RefSeq" id="WP_377149654.1">
    <property type="nucleotide sequence ID" value="NZ_JBHSAF010000001.1"/>
</dbReference>
<feature type="domain" description="YjiS-like" evidence="1">
    <location>
        <begin position="17"/>
        <end position="47"/>
    </location>
</feature>